<sequence>MTEGEKDIATNQSTEADKSNNGGSANMDSSSPQENSDNIFANNEELQKEINKMIQRNVVYLNIKNKDSTIKTIKKNNVSGKKKNHKNTHLKRLIKAGKKLEDDMLNEISERRKKNKIKREQKKAKKLEGELKVGNMTVIKDISKMRKCDKKAKNKIYKLSSDVIHKILKKKK</sequence>
<dbReference type="OMA" id="ISKMRKC"/>
<feature type="compositionally biased region" description="Polar residues" evidence="1">
    <location>
        <begin position="9"/>
        <end position="41"/>
    </location>
</feature>
<accession>A0A0D9QNX4</accession>
<dbReference type="OrthoDB" id="373044at2759"/>
<organism evidence="2 3">
    <name type="scientific">Plasmodium fragile</name>
    <dbReference type="NCBI Taxonomy" id="5857"/>
    <lineage>
        <taxon>Eukaryota</taxon>
        <taxon>Sar</taxon>
        <taxon>Alveolata</taxon>
        <taxon>Apicomplexa</taxon>
        <taxon>Aconoidasida</taxon>
        <taxon>Haemosporida</taxon>
        <taxon>Plasmodiidae</taxon>
        <taxon>Plasmodium</taxon>
        <taxon>Plasmodium (Plasmodium)</taxon>
    </lineage>
</organism>
<dbReference type="RefSeq" id="XP_012334839.1">
    <property type="nucleotide sequence ID" value="XM_012479416.1"/>
</dbReference>
<evidence type="ECO:0000256" key="1">
    <source>
        <dbReference type="SAM" id="MobiDB-lite"/>
    </source>
</evidence>
<name>A0A0D9QNX4_PLAFR</name>
<keyword evidence="3" id="KW-1185">Reference proteome</keyword>
<feature type="region of interest" description="Disordered" evidence="1">
    <location>
        <begin position="1"/>
        <end position="44"/>
    </location>
</feature>
<dbReference type="Proteomes" id="UP000054561">
    <property type="component" value="Unassembled WGS sequence"/>
</dbReference>
<dbReference type="GeneID" id="24267095"/>
<gene>
    <name evidence="2" type="ORF">AK88_01781</name>
</gene>
<evidence type="ECO:0000313" key="3">
    <source>
        <dbReference type="Proteomes" id="UP000054561"/>
    </source>
</evidence>
<dbReference type="EMBL" id="KQ001660">
    <property type="protein sequence ID" value="KJP88502.1"/>
    <property type="molecule type" value="Genomic_DNA"/>
</dbReference>
<proteinExistence type="predicted"/>
<reference evidence="2 3" key="1">
    <citation type="submission" date="2014-03" db="EMBL/GenBank/DDBJ databases">
        <title>The Genome Sequence of Plasmodium fragile nilgiri.</title>
        <authorList>
            <consortium name="The Broad Institute Genomics Platform"/>
            <consortium name="The Broad Institute Genome Sequencing Center for Infectious Disease"/>
            <person name="Neafsey D."/>
            <person name="Duraisingh M."/>
            <person name="Young S.K."/>
            <person name="Zeng Q."/>
            <person name="Gargeya S."/>
            <person name="Abouelleil A."/>
            <person name="Alvarado L."/>
            <person name="Chapman S.B."/>
            <person name="Gainer-Dewar J."/>
            <person name="Goldberg J."/>
            <person name="Griggs A."/>
            <person name="Gujja S."/>
            <person name="Hansen M."/>
            <person name="Howarth C."/>
            <person name="Imamovic A."/>
            <person name="Larimer J."/>
            <person name="Pearson M."/>
            <person name="Poon T.W."/>
            <person name="Priest M."/>
            <person name="Roberts A."/>
            <person name="Saif S."/>
            <person name="Shea T."/>
            <person name="Sykes S."/>
            <person name="Wortman J."/>
            <person name="Nusbaum C."/>
            <person name="Birren B."/>
        </authorList>
    </citation>
    <scope>NUCLEOTIDE SEQUENCE [LARGE SCALE GENOMIC DNA]</scope>
    <source>
        <strain evidence="3">nilgiri</strain>
    </source>
</reference>
<protein>
    <submittedName>
        <fullName evidence="2">Uncharacterized protein</fullName>
    </submittedName>
</protein>
<dbReference type="VEuPathDB" id="PlasmoDB:AK88_01781"/>
<evidence type="ECO:0000313" key="2">
    <source>
        <dbReference type="EMBL" id="KJP88502.1"/>
    </source>
</evidence>
<dbReference type="AlphaFoldDB" id="A0A0D9QNX4"/>